<dbReference type="MEROPS" id="M20.010"/>
<dbReference type="GO" id="GO:0016787">
    <property type="term" value="F:hydrolase activity"/>
    <property type="evidence" value="ECO:0007669"/>
    <property type="project" value="InterPro"/>
</dbReference>
<reference evidence="1" key="1">
    <citation type="submission" date="2014-01" db="EMBL/GenBank/DDBJ databases">
        <authorList>
            <person name="Brown-Elliot B."/>
            <person name="Wallace R."/>
            <person name="Lenaerts A."/>
            <person name="Ordway D."/>
            <person name="DeGroote M.A."/>
            <person name="Parker T."/>
            <person name="Sizemore C."/>
            <person name="Tallon L.J."/>
            <person name="Sadzewicz L.K."/>
            <person name="Sengamalay N."/>
            <person name="Fraser C.M."/>
            <person name="Hine E."/>
            <person name="Shefchek K.A."/>
            <person name="Das S.P."/>
            <person name="Tettelin H."/>
        </authorList>
    </citation>
    <scope>NUCLEOTIDE SEQUENCE [LARGE SCALE GENOMIC DNA]</scope>
    <source>
        <strain evidence="1">4042</strain>
    </source>
</reference>
<dbReference type="EMBL" id="JAOB01000047">
    <property type="protein sequence ID" value="EUA33087.1"/>
    <property type="molecule type" value="Genomic_DNA"/>
</dbReference>
<gene>
    <name evidence="1" type="ORF">I553_7490</name>
</gene>
<dbReference type="Gene3D" id="3.40.630.10">
    <property type="entry name" value="Zn peptidases"/>
    <property type="match status" value="1"/>
</dbReference>
<dbReference type="SUPFAM" id="SSF53187">
    <property type="entry name" value="Zn-dependent exopeptidases"/>
    <property type="match status" value="1"/>
</dbReference>
<sequence>MPAREAVAATSLNRMGDLVERVRDVLPSVRRDLENLIRIQSVWPIRPDALKYTAALVWLQICCGRLVSRCAGRQRGWCASGHRALSRTGRYAHGAAVCPSRRAAEGDHTQWASPPFEPTERDRRLYGRGSADDKAGIATHLAAFRAHDGRPRWCDGVRRGRGRIWISVAGTFAGRLPRRARGRRDRHRGLGQLE</sequence>
<dbReference type="Pfam" id="PF01546">
    <property type="entry name" value="Peptidase_M20"/>
    <property type="match status" value="1"/>
</dbReference>
<proteinExistence type="predicted"/>
<protein>
    <submittedName>
        <fullName evidence="1">Peptidase M20/M25/M40 family protein</fullName>
    </submittedName>
</protein>
<dbReference type="InterPro" id="IPR002933">
    <property type="entry name" value="Peptidase_M20"/>
</dbReference>
<name>X8AMF0_MYCXE</name>
<comment type="caution">
    <text evidence="1">The sequence shown here is derived from an EMBL/GenBank/DDBJ whole genome shotgun (WGS) entry which is preliminary data.</text>
</comment>
<dbReference type="AlphaFoldDB" id="X8AMF0"/>
<evidence type="ECO:0000313" key="1">
    <source>
        <dbReference type="EMBL" id="EUA33087.1"/>
    </source>
</evidence>
<accession>X8AMF0</accession>
<organism evidence="1">
    <name type="scientific">Mycobacterium xenopi 4042</name>
    <dbReference type="NCBI Taxonomy" id="1299334"/>
    <lineage>
        <taxon>Bacteria</taxon>
        <taxon>Bacillati</taxon>
        <taxon>Actinomycetota</taxon>
        <taxon>Actinomycetes</taxon>
        <taxon>Mycobacteriales</taxon>
        <taxon>Mycobacteriaceae</taxon>
        <taxon>Mycobacterium</taxon>
    </lineage>
</organism>
<dbReference type="PATRIC" id="fig|1299334.3.peg.4875"/>